<organism evidence="2 3">
    <name type="scientific">Mycobacterium talmoniae</name>
    <dbReference type="NCBI Taxonomy" id="1858794"/>
    <lineage>
        <taxon>Bacteria</taxon>
        <taxon>Bacillati</taxon>
        <taxon>Actinomycetota</taxon>
        <taxon>Actinomycetes</taxon>
        <taxon>Mycobacteriales</taxon>
        <taxon>Mycobacteriaceae</taxon>
        <taxon>Mycobacterium</taxon>
    </lineage>
</organism>
<name>A0A2S8BEY7_9MYCO</name>
<feature type="compositionally biased region" description="Pro residues" evidence="1">
    <location>
        <begin position="131"/>
        <end position="148"/>
    </location>
</feature>
<gene>
    <name evidence="2" type="ORF">C1Y40_04571</name>
</gene>
<evidence type="ECO:0000313" key="2">
    <source>
        <dbReference type="EMBL" id="PQM45247.1"/>
    </source>
</evidence>
<proteinExistence type="predicted"/>
<dbReference type="EMBL" id="PPEA01000657">
    <property type="protein sequence ID" value="PQM45247.1"/>
    <property type="molecule type" value="Genomic_DNA"/>
</dbReference>
<evidence type="ECO:0000256" key="1">
    <source>
        <dbReference type="SAM" id="MobiDB-lite"/>
    </source>
</evidence>
<accession>A0A2S8BEY7</accession>
<dbReference type="AlphaFoldDB" id="A0A2S8BEY7"/>
<sequence length="211" mass="23769">MTPNCCPTSPDHWRHRVPARHETTTADRTLQRRPGRDPNAAAATTVLGWHREFRCRRAAPPLAPDLAAPGRQPAPSRATPRLLRASPPIPHRDAGSQLRSRVVSQRPRPTHSTSPTRHSLRGPPLRKSSLPPTPTPHPRPPARTPPSTTPDECAPARSRSPPHTQVQPPDRHRAQSSSRHTNYSRCVRTWRIGQRCAHTRIRRPFARSRMR</sequence>
<feature type="region of interest" description="Disordered" evidence="1">
    <location>
        <begin position="1"/>
        <end position="39"/>
    </location>
</feature>
<protein>
    <submittedName>
        <fullName evidence="2">Uncharacterized protein</fullName>
    </submittedName>
</protein>
<comment type="caution">
    <text evidence="2">The sequence shown here is derived from an EMBL/GenBank/DDBJ whole genome shotgun (WGS) entry which is preliminary data.</text>
</comment>
<evidence type="ECO:0000313" key="3">
    <source>
        <dbReference type="Proteomes" id="UP000238296"/>
    </source>
</evidence>
<feature type="region of interest" description="Disordered" evidence="1">
    <location>
        <begin position="61"/>
        <end position="182"/>
    </location>
</feature>
<reference evidence="2 3" key="1">
    <citation type="journal article" date="2017" name="Int. J. Syst. Evol. Microbiol.">
        <title>Mycobacterium talmoniae sp. nov., a slowly growing mycobacterium isolated from human respiratory samples.</title>
        <authorList>
            <person name="Davidson R.M."/>
            <person name="DeGroote M.A."/>
            <person name="Marola J.L."/>
            <person name="Buss S."/>
            <person name="Jones V."/>
            <person name="McNeil M.R."/>
            <person name="Freifeld A.G."/>
            <person name="Elaine Epperson L."/>
            <person name="Hasan N.A."/>
            <person name="Jackson M."/>
            <person name="Iwen P.C."/>
            <person name="Salfinger M."/>
            <person name="Strong M."/>
        </authorList>
    </citation>
    <scope>NUCLEOTIDE SEQUENCE [LARGE SCALE GENOMIC DNA]</scope>
    <source>
        <strain evidence="2 3">ATCC BAA-2683</strain>
    </source>
</reference>
<dbReference type="Proteomes" id="UP000238296">
    <property type="component" value="Unassembled WGS sequence"/>
</dbReference>